<dbReference type="PANTHER" id="PTHR33705:SF1">
    <property type="entry name" value="PHOSPHOCARRIER PROTEIN HPR"/>
    <property type="match status" value="1"/>
</dbReference>
<sequence>MKKFQDVVIGDANGLHTRPAAKLAKKASEFKSDITLFYRDGSANAKNLKDIVDLRVQGNATVALSAEGPDSEQALTDLRDLLKEA</sequence>
<dbReference type="EMBL" id="CP016179">
    <property type="protein sequence ID" value="ANO35491.1"/>
    <property type="molecule type" value="Genomic_DNA"/>
</dbReference>
<dbReference type="KEGG" id="vbr:A6E01_19965"/>
<dbReference type="Pfam" id="PF00381">
    <property type="entry name" value="PTS-HPr"/>
    <property type="match status" value="1"/>
</dbReference>
<keyword evidence="7" id="KW-0614">Plasmid</keyword>
<dbReference type="Proteomes" id="UP000092018">
    <property type="component" value="Plasmid unnamed1"/>
</dbReference>
<dbReference type="InterPro" id="IPR035895">
    <property type="entry name" value="HPr-like_sf"/>
</dbReference>
<organism evidence="7 8">
    <name type="scientific">Vibrio breoganii</name>
    <dbReference type="NCBI Taxonomy" id="553239"/>
    <lineage>
        <taxon>Bacteria</taxon>
        <taxon>Pseudomonadati</taxon>
        <taxon>Pseudomonadota</taxon>
        <taxon>Gammaproteobacteria</taxon>
        <taxon>Vibrionales</taxon>
        <taxon>Vibrionaceae</taxon>
        <taxon>Vibrio</taxon>
    </lineage>
</organism>
<reference evidence="7 8" key="1">
    <citation type="submission" date="2016-06" db="EMBL/GenBank/DDBJ databases">
        <title>Adaptive Radiation by Waves of Gene Transfer Leads to Fine-Scale Resource Partitioning in Marine Microbes.</title>
        <authorList>
            <person name="Hehemann J.-H."/>
            <person name="Arevalo P."/>
            <person name="Datta M.S."/>
            <person name="Yu X."/>
            <person name="Corzett C."/>
            <person name="Henschel A."/>
            <person name="Preheim S.P."/>
            <person name="Timberlake S."/>
            <person name="Alm E.J."/>
            <person name="Polz M.F."/>
        </authorList>
    </citation>
    <scope>NUCLEOTIDE SEQUENCE [LARGE SCALE GENOMIC DNA]</scope>
    <source>
        <strain evidence="7 8">FF50</strain>
        <plasmid evidence="7 8">unnamed1</plasmid>
    </source>
</reference>
<keyword evidence="3" id="KW-0813">Transport</keyword>
<dbReference type="InterPro" id="IPR050399">
    <property type="entry name" value="HPr"/>
</dbReference>
<dbReference type="PANTHER" id="PTHR33705">
    <property type="entry name" value="PHOSPHOCARRIER PROTEIN HPR"/>
    <property type="match status" value="1"/>
</dbReference>
<dbReference type="InterPro" id="IPR000032">
    <property type="entry name" value="HPr-like"/>
</dbReference>
<evidence type="ECO:0000256" key="4">
    <source>
        <dbReference type="ARBA" id="ARBA00022597"/>
    </source>
</evidence>
<protein>
    <recommendedName>
        <fullName evidence="2">Phosphocarrier protein HPr</fullName>
    </recommendedName>
    <alternativeName>
        <fullName evidence="5">Histidine-containing protein</fullName>
    </alternativeName>
</protein>
<evidence type="ECO:0000313" key="7">
    <source>
        <dbReference type="EMBL" id="ANO35491.1"/>
    </source>
</evidence>
<geneLocation type="plasmid" evidence="7 8">
    <name>unnamed1</name>
</geneLocation>
<dbReference type="InterPro" id="IPR001020">
    <property type="entry name" value="PTS_HPr_His_P_site"/>
</dbReference>
<evidence type="ECO:0000313" key="8">
    <source>
        <dbReference type="Proteomes" id="UP000092018"/>
    </source>
</evidence>
<dbReference type="NCBIfam" id="TIGR01003">
    <property type="entry name" value="PTS_HPr_family"/>
    <property type="match status" value="1"/>
</dbReference>
<dbReference type="SUPFAM" id="SSF55594">
    <property type="entry name" value="HPr-like"/>
    <property type="match status" value="1"/>
</dbReference>
<name>A0AAN0XZM9_9VIBR</name>
<feature type="domain" description="HPr" evidence="6">
    <location>
        <begin position="1"/>
        <end position="85"/>
    </location>
</feature>
<dbReference type="PRINTS" id="PR00107">
    <property type="entry name" value="PHOSPHOCPHPR"/>
</dbReference>
<dbReference type="RefSeq" id="WP_065211253.1">
    <property type="nucleotide sequence ID" value="NZ_CP016179.1"/>
</dbReference>
<evidence type="ECO:0000256" key="2">
    <source>
        <dbReference type="ARBA" id="ARBA00020422"/>
    </source>
</evidence>
<evidence type="ECO:0000256" key="5">
    <source>
        <dbReference type="ARBA" id="ARBA00033055"/>
    </source>
</evidence>
<dbReference type="PROSITE" id="PS00369">
    <property type="entry name" value="PTS_HPR_HIS"/>
    <property type="match status" value="1"/>
</dbReference>
<proteinExistence type="predicted"/>
<evidence type="ECO:0000256" key="1">
    <source>
        <dbReference type="ARBA" id="ARBA00003681"/>
    </source>
</evidence>
<dbReference type="Gene3D" id="3.30.1340.10">
    <property type="entry name" value="HPr-like"/>
    <property type="match status" value="1"/>
</dbReference>
<accession>A0AAN0XZM9</accession>
<dbReference type="AlphaFoldDB" id="A0AAN0XZM9"/>
<gene>
    <name evidence="7" type="ORF">A6E01_19965</name>
</gene>
<keyword evidence="4" id="KW-0762">Sugar transport</keyword>
<comment type="function">
    <text evidence="1">General (non sugar-specific) component of the phosphoenolpyruvate-dependent sugar phosphotransferase system (sugar PTS). This major carbohydrate active-transport system catalyzes the phosphorylation of incoming sugar substrates concomitantly with their translocation across the cell membrane. The phosphoryl group from phosphoenolpyruvate (PEP) is transferred to the phosphoryl carrier protein HPr by enzyme I. Phospho-HPr then transfers it to the PTS EIIA domain.</text>
</comment>
<dbReference type="PROSITE" id="PS51350">
    <property type="entry name" value="PTS_HPR_DOM"/>
    <property type="match status" value="1"/>
</dbReference>
<evidence type="ECO:0000256" key="3">
    <source>
        <dbReference type="ARBA" id="ARBA00022448"/>
    </source>
</evidence>
<dbReference type="CDD" id="cd00367">
    <property type="entry name" value="PTS-HPr_like"/>
    <property type="match status" value="1"/>
</dbReference>
<evidence type="ECO:0000259" key="6">
    <source>
        <dbReference type="PROSITE" id="PS51350"/>
    </source>
</evidence>